<name>A0AAD5Q9U9_PYTIN</name>
<sequence length="277" mass="32147">MLDQMGWPLPREHVARSRSILAIMREEVKVLNPSIDYVFFFERLMQLVVVERFEKAVETHDDETFKLESDVLCHAENVYGLCDLVRSKLFGSKSSALGRFLDEFSALFDKDEPKAEWQAFRAAHRLPDVTFRRDMLRALWWIEDDVFGPTEIERSFPPESDEIAPSNVVISRNMLQQAFTGTSDDWYNLAEVAFKPVADEELENGGSDPEKRAPSKRRRDSDVFVGETPPGLEQEDRIWPNKWVLIKEANPEVLQRRTNIDLKDKYRNLVKSKRLAA</sequence>
<dbReference type="Proteomes" id="UP001209570">
    <property type="component" value="Unassembled WGS sequence"/>
</dbReference>
<keyword evidence="3" id="KW-1185">Reference proteome</keyword>
<gene>
    <name evidence="2" type="ORF">P43SY_005914</name>
</gene>
<organism evidence="2 3">
    <name type="scientific">Pythium insidiosum</name>
    <name type="common">Pythiosis disease agent</name>
    <dbReference type="NCBI Taxonomy" id="114742"/>
    <lineage>
        <taxon>Eukaryota</taxon>
        <taxon>Sar</taxon>
        <taxon>Stramenopiles</taxon>
        <taxon>Oomycota</taxon>
        <taxon>Peronosporomycetes</taxon>
        <taxon>Pythiales</taxon>
        <taxon>Pythiaceae</taxon>
        <taxon>Pythium</taxon>
    </lineage>
</organism>
<evidence type="ECO:0000313" key="2">
    <source>
        <dbReference type="EMBL" id="KAJ0402929.1"/>
    </source>
</evidence>
<evidence type="ECO:0008006" key="4">
    <source>
        <dbReference type="Google" id="ProtNLM"/>
    </source>
</evidence>
<reference evidence="2" key="1">
    <citation type="submission" date="2021-12" db="EMBL/GenBank/DDBJ databases">
        <title>Prjna785345.</title>
        <authorList>
            <person name="Rujirawat T."/>
            <person name="Krajaejun T."/>
        </authorList>
    </citation>
    <scope>NUCLEOTIDE SEQUENCE</scope>
    <source>
        <strain evidence="2">Pi057C3</strain>
    </source>
</reference>
<dbReference type="AlphaFoldDB" id="A0AAD5Q9U9"/>
<accession>A0AAD5Q9U9</accession>
<evidence type="ECO:0000313" key="3">
    <source>
        <dbReference type="Proteomes" id="UP001209570"/>
    </source>
</evidence>
<dbReference type="EMBL" id="JAKCXM010000092">
    <property type="protein sequence ID" value="KAJ0402929.1"/>
    <property type="molecule type" value="Genomic_DNA"/>
</dbReference>
<feature type="region of interest" description="Disordered" evidence="1">
    <location>
        <begin position="199"/>
        <end position="234"/>
    </location>
</feature>
<comment type="caution">
    <text evidence="2">The sequence shown here is derived from an EMBL/GenBank/DDBJ whole genome shotgun (WGS) entry which is preliminary data.</text>
</comment>
<proteinExistence type="predicted"/>
<protein>
    <recommendedName>
        <fullName evidence="4">Myb-like domain-containing protein</fullName>
    </recommendedName>
</protein>
<dbReference type="Gene3D" id="1.10.246.220">
    <property type="match status" value="1"/>
</dbReference>
<evidence type="ECO:0000256" key="1">
    <source>
        <dbReference type="SAM" id="MobiDB-lite"/>
    </source>
</evidence>